<organism evidence="2 3">
    <name type="scientific">Naumannella cuiyingiana</name>
    <dbReference type="NCBI Taxonomy" id="1347891"/>
    <lineage>
        <taxon>Bacteria</taxon>
        <taxon>Bacillati</taxon>
        <taxon>Actinomycetota</taxon>
        <taxon>Actinomycetes</taxon>
        <taxon>Propionibacteriales</taxon>
        <taxon>Propionibacteriaceae</taxon>
        <taxon>Naumannella</taxon>
    </lineage>
</organism>
<dbReference type="GO" id="GO:0016787">
    <property type="term" value="F:hydrolase activity"/>
    <property type="evidence" value="ECO:0007669"/>
    <property type="project" value="UniProtKB-KW"/>
</dbReference>
<dbReference type="PANTHER" id="PTHR35563">
    <property type="entry name" value="BARREL METAL-DEPENDENT HYDROLASE, PUTATIVE (AFU_ORTHOLOGUE AFUA_1G16240)-RELATED"/>
    <property type="match status" value="1"/>
</dbReference>
<dbReference type="EMBL" id="JACBZS010000001">
    <property type="protein sequence ID" value="NYI71716.1"/>
    <property type="molecule type" value="Genomic_DNA"/>
</dbReference>
<dbReference type="InterPro" id="IPR006680">
    <property type="entry name" value="Amidohydro-rel"/>
</dbReference>
<keyword evidence="3" id="KW-1185">Reference proteome</keyword>
<dbReference type="PANTHER" id="PTHR35563:SF2">
    <property type="entry name" value="BARREL METAL-DEPENDENT HYDROLASE, PUTATIVE (AFU_ORTHOLOGUE AFUA_1G16240)-RELATED"/>
    <property type="match status" value="1"/>
</dbReference>
<feature type="domain" description="Amidohydrolase-related" evidence="1">
    <location>
        <begin position="19"/>
        <end position="288"/>
    </location>
</feature>
<reference evidence="2 3" key="1">
    <citation type="submission" date="2020-07" db="EMBL/GenBank/DDBJ databases">
        <title>Sequencing the genomes of 1000 actinobacteria strains.</title>
        <authorList>
            <person name="Klenk H.-P."/>
        </authorList>
    </citation>
    <scope>NUCLEOTIDE SEQUENCE [LARGE SCALE GENOMIC DNA]</scope>
    <source>
        <strain evidence="2 3">DSM 103164</strain>
    </source>
</reference>
<dbReference type="AlphaFoldDB" id="A0A7Z0DAD1"/>
<dbReference type="Proteomes" id="UP000527616">
    <property type="component" value="Unassembled WGS sequence"/>
</dbReference>
<evidence type="ECO:0000259" key="1">
    <source>
        <dbReference type="Pfam" id="PF04909"/>
    </source>
</evidence>
<protein>
    <submittedName>
        <fullName evidence="2">Putative TIM-barrel fold metal-dependent hydrolase</fullName>
    </submittedName>
</protein>
<proteinExistence type="predicted"/>
<accession>A0A7Z0DAD1</accession>
<dbReference type="SUPFAM" id="SSF51556">
    <property type="entry name" value="Metallo-dependent hydrolases"/>
    <property type="match status" value="1"/>
</dbReference>
<gene>
    <name evidence="2" type="ORF">GGQ54_002276</name>
</gene>
<name>A0A7Z0DAD1_9ACTN</name>
<comment type="caution">
    <text evidence="2">The sequence shown here is derived from an EMBL/GenBank/DDBJ whole genome shotgun (WGS) entry which is preliminary data.</text>
</comment>
<dbReference type="InterPro" id="IPR052358">
    <property type="entry name" value="Aro_Compnd_Degr_Hydrolases"/>
</dbReference>
<dbReference type="RefSeq" id="WP_179445505.1">
    <property type="nucleotide sequence ID" value="NZ_JACBZS010000001.1"/>
</dbReference>
<dbReference type="InterPro" id="IPR032466">
    <property type="entry name" value="Metal_Hydrolase"/>
</dbReference>
<evidence type="ECO:0000313" key="3">
    <source>
        <dbReference type="Proteomes" id="UP000527616"/>
    </source>
</evidence>
<dbReference type="Pfam" id="PF04909">
    <property type="entry name" value="Amidohydro_2"/>
    <property type="match status" value="1"/>
</dbReference>
<dbReference type="Gene3D" id="3.20.20.140">
    <property type="entry name" value="Metal-dependent hydrolases"/>
    <property type="match status" value="1"/>
</dbReference>
<sequence>MSAGEPSTVETPRLPAGSYDCHVHIYGPYDRFPGSEAGQHTSAAAKPVEDLLALWDRLGIAKGVIVHARGAGADNAVTYDALLRHPDRLRAIGLVDPAITDKRLDELTEAGFRGVRINLLRLGGKKYAEGGMTLEDLEALANRIGERGWHAQLWVAAADLAELAPRIEKLPLDFVIDHMGRTPANEGADNPGTRELREKLKTGRYWTKISGADRNSQIGAPFTDTEPFMRALVEANPDRVVWGTDWPHVGDHVPPREEDLIDLLLRVVTDEATLHKILVENPKVLYGF</sequence>
<evidence type="ECO:0000313" key="2">
    <source>
        <dbReference type="EMBL" id="NYI71716.1"/>
    </source>
</evidence>
<keyword evidence="2" id="KW-0378">Hydrolase</keyword>